<name>A0A1I4CN31_9EURY</name>
<sequence length="157" mass="16219">MTDGTTSLTETLLWGPTDDPVRHVVLFVGGYVAPFVGLFGLMLLADALGRDDVAAALYEPVLFPTLVFHSPPLVGLLNGVLGGGLLGGAVIGVTPALSVTSMLGFGWTIRYLRTGSPPRGGDSPLWALSLFFAGYGVVGSLVGTLVGMALRVGRSVF</sequence>
<feature type="transmembrane region" description="Helical" evidence="1">
    <location>
        <begin position="80"/>
        <end position="105"/>
    </location>
</feature>
<feature type="transmembrane region" description="Helical" evidence="1">
    <location>
        <begin position="56"/>
        <end position="74"/>
    </location>
</feature>
<keyword evidence="1" id="KW-0812">Transmembrane</keyword>
<evidence type="ECO:0000313" key="3">
    <source>
        <dbReference type="Proteomes" id="UP000199607"/>
    </source>
</evidence>
<dbReference type="RefSeq" id="WP_089867073.1">
    <property type="nucleotide sequence ID" value="NZ_FOTC01000001.1"/>
</dbReference>
<proteinExistence type="predicted"/>
<evidence type="ECO:0000256" key="1">
    <source>
        <dbReference type="SAM" id="Phobius"/>
    </source>
</evidence>
<keyword evidence="3" id="KW-1185">Reference proteome</keyword>
<dbReference type="STRING" id="553466.SAMN04487950_1237"/>
<gene>
    <name evidence="2" type="ORF">SAMN04487950_1237</name>
</gene>
<reference evidence="3" key="1">
    <citation type="submission" date="2016-10" db="EMBL/GenBank/DDBJ databases">
        <authorList>
            <person name="Varghese N."/>
            <person name="Submissions S."/>
        </authorList>
    </citation>
    <scope>NUCLEOTIDE SEQUENCE [LARGE SCALE GENOMIC DNA]</scope>
    <source>
        <strain evidence="3">CGMCC 1.7738</strain>
    </source>
</reference>
<feature type="transmembrane region" description="Helical" evidence="1">
    <location>
        <begin position="125"/>
        <end position="150"/>
    </location>
</feature>
<protein>
    <submittedName>
        <fullName evidence="2">Uncharacterized protein</fullName>
    </submittedName>
</protein>
<feature type="transmembrane region" description="Helical" evidence="1">
    <location>
        <begin position="24"/>
        <end position="44"/>
    </location>
</feature>
<keyword evidence="1" id="KW-1133">Transmembrane helix</keyword>
<accession>A0A1I4CN31</accession>
<dbReference type="AlphaFoldDB" id="A0A1I4CN31"/>
<keyword evidence="1" id="KW-0472">Membrane</keyword>
<organism evidence="2 3">
    <name type="scientific">Halogranum rubrum</name>
    <dbReference type="NCBI Taxonomy" id="553466"/>
    <lineage>
        <taxon>Archaea</taxon>
        <taxon>Methanobacteriati</taxon>
        <taxon>Methanobacteriota</taxon>
        <taxon>Stenosarchaea group</taxon>
        <taxon>Halobacteria</taxon>
        <taxon>Halobacteriales</taxon>
        <taxon>Haloferacaceae</taxon>
    </lineage>
</organism>
<dbReference type="EMBL" id="FOTC01000001">
    <property type="protein sequence ID" value="SFK81687.1"/>
    <property type="molecule type" value="Genomic_DNA"/>
</dbReference>
<dbReference type="Proteomes" id="UP000199607">
    <property type="component" value="Unassembled WGS sequence"/>
</dbReference>
<evidence type="ECO:0000313" key="2">
    <source>
        <dbReference type="EMBL" id="SFK81687.1"/>
    </source>
</evidence>